<accession>A0A915I6C1</accession>
<sequence>MIETDHTAVKSELNKENPAASIAISFWGLALAGVNLDIQPGTGYGQESKLDGIMFPEALYKITSKATISEEQKDDTATYQI</sequence>
<organism evidence="1 2">
    <name type="scientific">Romanomermis culicivorax</name>
    <name type="common">Nematode worm</name>
    <dbReference type="NCBI Taxonomy" id="13658"/>
    <lineage>
        <taxon>Eukaryota</taxon>
        <taxon>Metazoa</taxon>
        <taxon>Ecdysozoa</taxon>
        <taxon>Nematoda</taxon>
        <taxon>Enoplea</taxon>
        <taxon>Dorylaimia</taxon>
        <taxon>Mermithida</taxon>
        <taxon>Mermithoidea</taxon>
        <taxon>Mermithidae</taxon>
        <taxon>Romanomermis</taxon>
    </lineage>
</organism>
<evidence type="ECO:0000313" key="1">
    <source>
        <dbReference type="Proteomes" id="UP000887565"/>
    </source>
</evidence>
<dbReference type="Proteomes" id="UP000887565">
    <property type="component" value="Unplaced"/>
</dbReference>
<evidence type="ECO:0000313" key="2">
    <source>
        <dbReference type="WBParaSite" id="nRc.2.0.1.t08914-RA"/>
    </source>
</evidence>
<dbReference type="WBParaSite" id="nRc.2.0.1.t08914-RA">
    <property type="protein sequence ID" value="nRc.2.0.1.t08914-RA"/>
    <property type="gene ID" value="nRc.2.0.1.g08914"/>
</dbReference>
<name>A0A915I6C1_ROMCU</name>
<protein>
    <submittedName>
        <fullName evidence="2">Uncharacterized protein</fullName>
    </submittedName>
</protein>
<keyword evidence="1" id="KW-1185">Reference proteome</keyword>
<proteinExistence type="predicted"/>
<dbReference type="AlphaFoldDB" id="A0A915I6C1"/>
<reference evidence="2" key="1">
    <citation type="submission" date="2022-11" db="UniProtKB">
        <authorList>
            <consortium name="WormBaseParasite"/>
        </authorList>
    </citation>
    <scope>IDENTIFICATION</scope>
</reference>